<dbReference type="AlphaFoldDB" id="A0AAV4J162"/>
<sequence length="89" mass="9884">CVITAEGMGTWYQTVHFYLKPTNKAPASNVDQQNTQHIHAQLKFQKVHFLLLSASSVVKKVIYQSSVQTIHVDCIPEVAAANSADLWST</sequence>
<organism evidence="1 2">
    <name type="scientific">Elysia marginata</name>
    <dbReference type="NCBI Taxonomy" id="1093978"/>
    <lineage>
        <taxon>Eukaryota</taxon>
        <taxon>Metazoa</taxon>
        <taxon>Spiralia</taxon>
        <taxon>Lophotrochozoa</taxon>
        <taxon>Mollusca</taxon>
        <taxon>Gastropoda</taxon>
        <taxon>Heterobranchia</taxon>
        <taxon>Euthyneura</taxon>
        <taxon>Panpulmonata</taxon>
        <taxon>Sacoglossa</taxon>
        <taxon>Placobranchoidea</taxon>
        <taxon>Plakobranchidae</taxon>
        <taxon>Elysia</taxon>
    </lineage>
</organism>
<reference evidence="1 2" key="1">
    <citation type="journal article" date="2021" name="Elife">
        <title>Chloroplast acquisition without the gene transfer in kleptoplastic sea slugs, Plakobranchus ocellatus.</title>
        <authorList>
            <person name="Maeda T."/>
            <person name="Takahashi S."/>
            <person name="Yoshida T."/>
            <person name="Shimamura S."/>
            <person name="Takaki Y."/>
            <person name="Nagai Y."/>
            <person name="Toyoda A."/>
            <person name="Suzuki Y."/>
            <person name="Arimoto A."/>
            <person name="Ishii H."/>
            <person name="Satoh N."/>
            <person name="Nishiyama T."/>
            <person name="Hasebe M."/>
            <person name="Maruyama T."/>
            <person name="Minagawa J."/>
            <person name="Obokata J."/>
            <person name="Shigenobu S."/>
        </authorList>
    </citation>
    <scope>NUCLEOTIDE SEQUENCE [LARGE SCALE GENOMIC DNA]</scope>
</reference>
<name>A0AAV4J162_9GAST</name>
<dbReference type="EMBL" id="BMAT01013615">
    <property type="protein sequence ID" value="GFS16514.1"/>
    <property type="molecule type" value="Genomic_DNA"/>
</dbReference>
<comment type="caution">
    <text evidence="1">The sequence shown here is derived from an EMBL/GenBank/DDBJ whole genome shotgun (WGS) entry which is preliminary data.</text>
</comment>
<accession>A0AAV4J162</accession>
<keyword evidence="2" id="KW-1185">Reference proteome</keyword>
<dbReference type="Proteomes" id="UP000762676">
    <property type="component" value="Unassembled WGS sequence"/>
</dbReference>
<proteinExistence type="predicted"/>
<feature type="non-terminal residue" evidence="1">
    <location>
        <position position="1"/>
    </location>
</feature>
<gene>
    <name evidence="1" type="ORF">ElyMa_006798700</name>
</gene>
<evidence type="ECO:0000313" key="2">
    <source>
        <dbReference type="Proteomes" id="UP000762676"/>
    </source>
</evidence>
<evidence type="ECO:0000313" key="1">
    <source>
        <dbReference type="EMBL" id="GFS16514.1"/>
    </source>
</evidence>
<protein>
    <submittedName>
        <fullName evidence="1">Zinc finger CCHC domain-containing protein 9</fullName>
    </submittedName>
</protein>